<dbReference type="GO" id="GO:0016787">
    <property type="term" value="F:hydrolase activity"/>
    <property type="evidence" value="ECO:0007669"/>
    <property type="project" value="InterPro"/>
</dbReference>
<gene>
    <name evidence="3" type="ORF">GXP67_31870</name>
</gene>
<evidence type="ECO:0000313" key="3">
    <source>
        <dbReference type="EMBL" id="QHT70920.1"/>
    </source>
</evidence>
<feature type="domain" description="3-keto-alpha-glucoside-1,2-lyase/3-keto-2-hydroxy-glucal hydratase" evidence="2">
    <location>
        <begin position="35"/>
        <end position="269"/>
    </location>
</feature>
<protein>
    <submittedName>
        <fullName evidence="3">DUF1080 domain-containing protein</fullName>
    </submittedName>
</protein>
<dbReference type="InterPro" id="IPR010496">
    <property type="entry name" value="AL/BT2_dom"/>
</dbReference>
<name>A0A6C0GU76_9BACT</name>
<evidence type="ECO:0000256" key="1">
    <source>
        <dbReference type="SAM" id="Phobius"/>
    </source>
</evidence>
<dbReference type="RefSeq" id="WP_162446864.1">
    <property type="nucleotide sequence ID" value="NZ_CP048222.1"/>
</dbReference>
<dbReference type="AlphaFoldDB" id="A0A6C0GU76"/>
<proteinExistence type="predicted"/>
<evidence type="ECO:0000259" key="2">
    <source>
        <dbReference type="Pfam" id="PF06439"/>
    </source>
</evidence>
<keyword evidence="4" id="KW-1185">Reference proteome</keyword>
<feature type="transmembrane region" description="Helical" evidence="1">
    <location>
        <begin position="6"/>
        <end position="25"/>
    </location>
</feature>
<keyword evidence="1" id="KW-0812">Transmembrane</keyword>
<accession>A0A6C0GU76</accession>
<sequence length="298" mass="34031">MKKSNFFIVFTSLFLILFTTGYLWIQPKADPDKKEWKPLFNGKNLEGWDIKIAGHPLNENYKNTFRFENGMVRISYDEYDRFNDKYGHMYYKEPFSHYILRFEYRFTGKQTPGGASWNVRNSGIMFHSQSAKSLTLGQEFPVSLEYQTLGGLDKGERHTGNLCTPGTIVHMDGKLNPNHCIDSDSKTYNGDGWVKGQILVLGDSLISHIVEGDTVLSYQQPQIGEANWAQGKEDAYSAIWKSKNGQALKEGYIALQAESHPIDFRNVELLNLKGCMNKNCPNYKSYYVVPGPCNCKKK</sequence>
<reference evidence="3 4" key="1">
    <citation type="submission" date="2020-01" db="EMBL/GenBank/DDBJ databases">
        <authorList>
            <person name="Kim M.K."/>
        </authorList>
    </citation>
    <scope>NUCLEOTIDE SEQUENCE [LARGE SCALE GENOMIC DNA]</scope>
    <source>
        <strain evidence="3 4">172606-1</strain>
    </source>
</reference>
<dbReference type="Gene3D" id="2.60.120.560">
    <property type="entry name" value="Exo-inulinase, domain 1"/>
    <property type="match status" value="1"/>
</dbReference>
<dbReference type="KEGG" id="rhoz:GXP67_31870"/>
<keyword evidence="1" id="KW-0472">Membrane</keyword>
<evidence type="ECO:0000313" key="4">
    <source>
        <dbReference type="Proteomes" id="UP000480178"/>
    </source>
</evidence>
<keyword evidence="1" id="KW-1133">Transmembrane helix</keyword>
<dbReference type="EMBL" id="CP048222">
    <property type="protein sequence ID" value="QHT70920.1"/>
    <property type="molecule type" value="Genomic_DNA"/>
</dbReference>
<dbReference type="Pfam" id="PF06439">
    <property type="entry name" value="3keto-disac_hyd"/>
    <property type="match status" value="1"/>
</dbReference>
<dbReference type="Proteomes" id="UP000480178">
    <property type="component" value="Chromosome"/>
</dbReference>
<organism evidence="3 4">
    <name type="scientific">Rhodocytophaga rosea</name>
    <dbReference type="NCBI Taxonomy" id="2704465"/>
    <lineage>
        <taxon>Bacteria</taxon>
        <taxon>Pseudomonadati</taxon>
        <taxon>Bacteroidota</taxon>
        <taxon>Cytophagia</taxon>
        <taxon>Cytophagales</taxon>
        <taxon>Rhodocytophagaceae</taxon>
        <taxon>Rhodocytophaga</taxon>
    </lineage>
</organism>